<name>A0A5P2USX9_9ACTN</name>
<sequence length="65" mass="6646">MSDRDSARTPEFALQDLSLDLGDLSVTSMSDTVALPEGGASWGTCSCQGSSSCAHPQQNVGELAG</sequence>
<gene>
    <name evidence="2" type="ORF">CP968_31640</name>
    <name evidence="1" type="ORF">GCM10010371_59720</name>
</gene>
<reference evidence="1" key="3">
    <citation type="submission" date="2020-09" db="EMBL/GenBank/DDBJ databases">
        <authorList>
            <person name="Sun Q."/>
            <person name="Ohkuma M."/>
        </authorList>
    </citation>
    <scope>NUCLEOTIDE SEQUENCE</scope>
    <source>
        <strain evidence="1">JCM 4834</strain>
    </source>
</reference>
<dbReference type="RefSeq" id="WP_150521233.1">
    <property type="nucleotide sequence ID" value="NZ_BMVX01000032.1"/>
</dbReference>
<accession>A0A5P2USX9</accession>
<evidence type="ECO:0000313" key="1">
    <source>
        <dbReference type="EMBL" id="GGZ92035.1"/>
    </source>
</evidence>
<dbReference type="NCBIfam" id="NF033400">
    <property type="entry name" value="thiazolyl_B"/>
    <property type="match status" value="1"/>
</dbReference>
<reference evidence="1" key="1">
    <citation type="journal article" date="2014" name="Int. J. Syst. Evol. Microbiol.">
        <title>Complete genome sequence of Corynebacterium casei LMG S-19264T (=DSM 44701T), isolated from a smear-ripened cheese.</title>
        <authorList>
            <consortium name="US DOE Joint Genome Institute (JGI-PGF)"/>
            <person name="Walter F."/>
            <person name="Albersmeier A."/>
            <person name="Kalinowski J."/>
            <person name="Ruckert C."/>
        </authorList>
    </citation>
    <scope>NUCLEOTIDE SEQUENCE</scope>
    <source>
        <strain evidence="1">JCM 4834</strain>
    </source>
</reference>
<evidence type="ECO:0000313" key="2">
    <source>
        <dbReference type="EMBL" id="QEU82223.1"/>
    </source>
</evidence>
<dbReference type="AlphaFoldDB" id="A0A5P2USX9"/>
<dbReference type="EMBL" id="BMVX01000032">
    <property type="protein sequence ID" value="GGZ92035.1"/>
    <property type="molecule type" value="Genomic_DNA"/>
</dbReference>
<dbReference type="KEGG" id="ssub:CP968_31640"/>
<dbReference type="Pfam" id="PF19409">
    <property type="entry name" value="Thiopep_pre"/>
    <property type="match status" value="1"/>
</dbReference>
<organism evidence="2 3">
    <name type="scientific">Streptomyces subrutilus</name>
    <dbReference type="NCBI Taxonomy" id="36818"/>
    <lineage>
        <taxon>Bacteria</taxon>
        <taxon>Bacillati</taxon>
        <taxon>Actinomycetota</taxon>
        <taxon>Actinomycetes</taxon>
        <taxon>Kitasatosporales</taxon>
        <taxon>Streptomycetaceae</taxon>
        <taxon>Streptomyces</taxon>
    </lineage>
</organism>
<evidence type="ECO:0000313" key="3">
    <source>
        <dbReference type="Proteomes" id="UP000326831"/>
    </source>
</evidence>
<reference evidence="2 3" key="2">
    <citation type="submission" date="2017-09" db="EMBL/GenBank/DDBJ databases">
        <authorList>
            <person name="Lee N."/>
            <person name="Cho B.-K."/>
        </authorList>
    </citation>
    <scope>NUCLEOTIDE SEQUENCE [LARGE SCALE GENOMIC DNA]</scope>
    <source>
        <strain evidence="2 3">ATCC 27467</strain>
    </source>
</reference>
<dbReference type="Proteomes" id="UP000326831">
    <property type="component" value="Chromosome"/>
</dbReference>
<dbReference type="Proteomes" id="UP000634660">
    <property type="component" value="Unassembled WGS sequence"/>
</dbReference>
<proteinExistence type="predicted"/>
<protein>
    <submittedName>
        <fullName evidence="2">Thiazolylpeptide-type bacteriocin</fullName>
    </submittedName>
</protein>
<keyword evidence="3" id="KW-1185">Reference proteome</keyword>
<dbReference type="EMBL" id="CP023701">
    <property type="protein sequence ID" value="QEU82223.1"/>
    <property type="molecule type" value="Genomic_DNA"/>
</dbReference>